<dbReference type="RefSeq" id="WP_186968947.1">
    <property type="nucleotide sequence ID" value="NZ_JACOPK010000001.1"/>
</dbReference>
<gene>
    <name evidence="1" type="ORF">H8S02_01675</name>
</gene>
<accession>A0ABR7GK18</accession>
<reference evidence="1 2" key="1">
    <citation type="submission" date="2020-08" db="EMBL/GenBank/DDBJ databases">
        <title>Genome public.</title>
        <authorList>
            <person name="Liu C."/>
            <person name="Sun Q."/>
        </authorList>
    </citation>
    <scope>NUCLEOTIDE SEQUENCE [LARGE SCALE GENOMIC DNA]</scope>
    <source>
        <strain evidence="1 2">M2</strain>
    </source>
</reference>
<keyword evidence="2" id="KW-1185">Reference proteome</keyword>
<dbReference type="EMBL" id="JACOPK010000001">
    <property type="protein sequence ID" value="MBC5694662.1"/>
    <property type="molecule type" value="Genomic_DNA"/>
</dbReference>
<organism evidence="1 2">
    <name type="scientific">Agathobaculum hominis</name>
    <dbReference type="NCBI Taxonomy" id="2763014"/>
    <lineage>
        <taxon>Bacteria</taxon>
        <taxon>Bacillati</taxon>
        <taxon>Bacillota</taxon>
        <taxon>Clostridia</taxon>
        <taxon>Eubacteriales</taxon>
        <taxon>Butyricicoccaceae</taxon>
        <taxon>Agathobaculum</taxon>
    </lineage>
</organism>
<sequence length="44" mass="4792">MKNIIYQVCTKLAACAFLAAVVSVGTASYNGMYQPKLPEALQKR</sequence>
<evidence type="ECO:0000313" key="1">
    <source>
        <dbReference type="EMBL" id="MBC5694662.1"/>
    </source>
</evidence>
<proteinExistence type="predicted"/>
<name>A0ABR7GK18_9FIRM</name>
<dbReference type="Proteomes" id="UP000641741">
    <property type="component" value="Unassembled WGS sequence"/>
</dbReference>
<comment type="caution">
    <text evidence="1">The sequence shown here is derived from an EMBL/GenBank/DDBJ whole genome shotgun (WGS) entry which is preliminary data.</text>
</comment>
<evidence type="ECO:0000313" key="2">
    <source>
        <dbReference type="Proteomes" id="UP000641741"/>
    </source>
</evidence>
<protein>
    <submittedName>
        <fullName evidence="1">Cyclic lactone autoinducer peptide</fullName>
    </submittedName>
</protein>
<dbReference type="InterPro" id="IPR009229">
    <property type="entry name" value="AgrD"/>
</dbReference>
<dbReference type="NCBIfam" id="TIGR04223">
    <property type="entry name" value="quorum_AgrD"/>
    <property type="match status" value="1"/>
</dbReference>